<protein>
    <submittedName>
        <fullName evidence="2">Uncharacterized protein</fullName>
    </submittedName>
</protein>
<sequence precursor="true">MPKIIQWSRTVLTLAATLAVATFAVAAPPMPPAADADYGASGYLTPRGMPPVGTPGVMPAMYSAMPGPPMGVMQAGGMGMPGGQGVSPAGFNGSSGCDASGCDCLGYGCNRCSSGPVGSGGILDRMRGGGPGMMGQGPMGYGMMGHGGGCGCGSCGGMGLLGNGRLRHGHIAGLLGMLMPYGEAGPNAPRWFDFSAEATFLKRNTQNPSSLLSTFGAAGTPALYSSAADLEDIEAGIRLSGAIILGVGSNLELTYMGGNKWEDSSAVNATTAPPLNLFSFISFYGTNPVGGYADSDNASRQGISGEANFHSGEINYRQRTAGATGRLQGSWLAGLRYIRLDEALTFTSTGNVGGTPRYLNLTNSTKNDLFGVQIGGDLWWNLMAGVSIGSELKLGVLENDVNRNIYATGSNIGAGATAGSRGDFIGSSETTGMLELNTAIVYRLSHSWAFRSSYYILAVDEIGGGMNLTESRNLLLTPQVSNANAPVSYDPLVLQGFTFGAEYTW</sequence>
<evidence type="ECO:0000256" key="1">
    <source>
        <dbReference type="SAM" id="SignalP"/>
    </source>
</evidence>
<feature type="chain" id="PRO_5021914997" evidence="1">
    <location>
        <begin position="27"/>
        <end position="505"/>
    </location>
</feature>
<evidence type="ECO:0000313" key="2">
    <source>
        <dbReference type="EMBL" id="QDS93014.1"/>
    </source>
</evidence>
<dbReference type="OrthoDB" id="241407at2"/>
<organism evidence="2 3">
    <name type="scientific">Roseimaritima multifibrata</name>
    <dbReference type="NCBI Taxonomy" id="1930274"/>
    <lineage>
        <taxon>Bacteria</taxon>
        <taxon>Pseudomonadati</taxon>
        <taxon>Planctomycetota</taxon>
        <taxon>Planctomycetia</taxon>
        <taxon>Pirellulales</taxon>
        <taxon>Pirellulaceae</taxon>
        <taxon>Roseimaritima</taxon>
    </lineage>
</organism>
<dbReference type="AlphaFoldDB" id="A0A517MDP9"/>
<dbReference type="RefSeq" id="WP_145351170.1">
    <property type="nucleotide sequence ID" value="NZ_CP036262.1"/>
</dbReference>
<proteinExistence type="predicted"/>
<feature type="signal peptide" evidence="1">
    <location>
        <begin position="1"/>
        <end position="26"/>
    </location>
</feature>
<evidence type="ECO:0000313" key="3">
    <source>
        <dbReference type="Proteomes" id="UP000320672"/>
    </source>
</evidence>
<dbReference type="KEGG" id="rml:FF011L_17690"/>
<gene>
    <name evidence="2" type="ORF">FF011L_17690</name>
</gene>
<keyword evidence="1" id="KW-0732">Signal</keyword>
<reference evidence="2 3" key="1">
    <citation type="submission" date="2019-02" db="EMBL/GenBank/DDBJ databases">
        <title>Deep-cultivation of Planctomycetes and their phenomic and genomic characterization uncovers novel biology.</title>
        <authorList>
            <person name="Wiegand S."/>
            <person name="Jogler M."/>
            <person name="Boedeker C."/>
            <person name="Pinto D."/>
            <person name="Vollmers J."/>
            <person name="Rivas-Marin E."/>
            <person name="Kohn T."/>
            <person name="Peeters S.H."/>
            <person name="Heuer A."/>
            <person name="Rast P."/>
            <person name="Oberbeckmann S."/>
            <person name="Bunk B."/>
            <person name="Jeske O."/>
            <person name="Meyerdierks A."/>
            <person name="Storesund J.E."/>
            <person name="Kallscheuer N."/>
            <person name="Luecker S."/>
            <person name="Lage O.M."/>
            <person name="Pohl T."/>
            <person name="Merkel B.J."/>
            <person name="Hornburger P."/>
            <person name="Mueller R.-W."/>
            <person name="Bruemmer F."/>
            <person name="Labrenz M."/>
            <person name="Spormann A.M."/>
            <person name="Op den Camp H."/>
            <person name="Overmann J."/>
            <person name="Amann R."/>
            <person name="Jetten M.S.M."/>
            <person name="Mascher T."/>
            <person name="Medema M.H."/>
            <person name="Devos D.P."/>
            <person name="Kaster A.-K."/>
            <person name="Ovreas L."/>
            <person name="Rohde M."/>
            <person name="Galperin M.Y."/>
            <person name="Jogler C."/>
        </authorList>
    </citation>
    <scope>NUCLEOTIDE SEQUENCE [LARGE SCALE GENOMIC DNA]</scope>
    <source>
        <strain evidence="2 3">FF011L</strain>
    </source>
</reference>
<name>A0A517MDP9_9BACT</name>
<dbReference type="EMBL" id="CP036262">
    <property type="protein sequence ID" value="QDS93014.1"/>
    <property type="molecule type" value="Genomic_DNA"/>
</dbReference>
<dbReference type="Proteomes" id="UP000320672">
    <property type="component" value="Chromosome"/>
</dbReference>
<accession>A0A517MDP9</accession>
<keyword evidence="3" id="KW-1185">Reference proteome</keyword>